<evidence type="ECO:0000313" key="3">
    <source>
        <dbReference type="Proteomes" id="UP000471381"/>
    </source>
</evidence>
<comment type="caution">
    <text evidence="2">The sequence shown here is derived from an EMBL/GenBank/DDBJ whole genome shotgun (WGS) entry which is preliminary data.</text>
</comment>
<protein>
    <submittedName>
        <fullName evidence="2">Glycoside hydrolase</fullName>
    </submittedName>
</protein>
<dbReference type="EMBL" id="JAAAWO010000011">
    <property type="protein sequence ID" value="NDW16669.1"/>
    <property type="molecule type" value="Genomic_DNA"/>
</dbReference>
<dbReference type="AlphaFoldDB" id="A0A6N9TMC2"/>
<accession>A0A6N9TMC2</accession>
<sequence>MSLKKQYLKSKPVCKVTFRLNAEAAGEAKNAELCGDFTGWDEKPLSMKKLKSGDFTLTVNLDKDAEYQFRYLLDGKTWENDWEADAYRTSPVSFEENSVVRV</sequence>
<evidence type="ECO:0000313" key="2">
    <source>
        <dbReference type="EMBL" id="NDW16669.1"/>
    </source>
</evidence>
<organism evidence="2 3">
    <name type="scientific">Alteromonas genovensis</name>
    <dbReference type="NCBI Taxonomy" id="471225"/>
    <lineage>
        <taxon>Bacteria</taxon>
        <taxon>Pseudomonadati</taxon>
        <taxon>Pseudomonadota</taxon>
        <taxon>Gammaproteobacteria</taxon>
        <taxon>Alteromonadales</taxon>
        <taxon>Alteromonadaceae</taxon>
        <taxon>Alteromonas/Salinimonas group</taxon>
        <taxon>Alteromonas</taxon>
    </lineage>
</organism>
<dbReference type="CDD" id="cd07184">
    <property type="entry name" value="E_set_Isoamylase_like_N"/>
    <property type="match status" value="1"/>
</dbReference>
<dbReference type="RefSeq" id="WP_163107262.1">
    <property type="nucleotide sequence ID" value="NZ_JAAAWO010000011.1"/>
</dbReference>
<keyword evidence="2" id="KW-0378">Hydrolase</keyword>
<keyword evidence="3" id="KW-1185">Reference proteome</keyword>
<dbReference type="InterPro" id="IPR014756">
    <property type="entry name" value="Ig_E-set"/>
</dbReference>
<gene>
    <name evidence="2" type="ORF">GTQ48_14235</name>
</gene>
<dbReference type="Proteomes" id="UP000471381">
    <property type="component" value="Unassembled WGS sequence"/>
</dbReference>
<feature type="domain" description="Glycoside hydrolase family 13 N-terminal" evidence="1">
    <location>
        <begin position="16"/>
        <end position="87"/>
    </location>
</feature>
<evidence type="ECO:0000259" key="1">
    <source>
        <dbReference type="Pfam" id="PF02922"/>
    </source>
</evidence>
<dbReference type="SUPFAM" id="SSF81296">
    <property type="entry name" value="E set domains"/>
    <property type="match status" value="1"/>
</dbReference>
<name>A0A6N9TMC2_9ALTE</name>
<dbReference type="InterPro" id="IPR004193">
    <property type="entry name" value="Glyco_hydro_13_N"/>
</dbReference>
<dbReference type="Pfam" id="PF02922">
    <property type="entry name" value="CBM_48"/>
    <property type="match status" value="1"/>
</dbReference>
<dbReference type="Gene3D" id="2.60.40.10">
    <property type="entry name" value="Immunoglobulins"/>
    <property type="match status" value="1"/>
</dbReference>
<dbReference type="GO" id="GO:0005975">
    <property type="term" value="P:carbohydrate metabolic process"/>
    <property type="evidence" value="ECO:0007669"/>
    <property type="project" value="InterPro"/>
</dbReference>
<dbReference type="GO" id="GO:0004553">
    <property type="term" value="F:hydrolase activity, hydrolyzing O-glycosyl compounds"/>
    <property type="evidence" value="ECO:0007669"/>
    <property type="project" value="InterPro"/>
</dbReference>
<proteinExistence type="predicted"/>
<dbReference type="InterPro" id="IPR013783">
    <property type="entry name" value="Ig-like_fold"/>
</dbReference>
<reference evidence="2 3" key="1">
    <citation type="submission" date="2020-01" db="EMBL/GenBank/DDBJ databases">
        <title>Genomes of bacteria type strains.</title>
        <authorList>
            <person name="Chen J."/>
            <person name="Zhu S."/>
            <person name="Yang J."/>
        </authorList>
    </citation>
    <scope>NUCLEOTIDE SEQUENCE [LARGE SCALE GENOMIC DNA]</scope>
    <source>
        <strain evidence="2 3">LMG 24078</strain>
    </source>
</reference>